<dbReference type="Proteomes" id="UP000451048">
    <property type="component" value="Unassembled WGS sequence"/>
</dbReference>
<reference evidence="1 2" key="1">
    <citation type="submission" date="2019-12" db="EMBL/GenBank/DDBJ databases">
        <title>Acinetobacter haemolyticus comparative genomics.</title>
        <authorList>
            <person name="Castro-Jaimes S."/>
            <person name="Bello-Lopez E."/>
            <person name="Velazquez-Acosta C."/>
            <person name="Volkow-Fernandez P."/>
            <person name="Lozano-Zarain P."/>
            <person name="Castillo Ramirez S."/>
            <person name="Cevallos M.A."/>
        </authorList>
    </citation>
    <scope>NUCLEOTIDE SEQUENCE [LARGE SCALE GENOMIC DNA]</scope>
    <source>
        <strain evidence="1 2">AN10</strain>
    </source>
</reference>
<dbReference type="AlphaFoldDB" id="A0AAJ3D7S9"/>
<dbReference type="RefSeq" id="WP_160127406.1">
    <property type="nucleotide sequence ID" value="NZ_CP031984.1"/>
</dbReference>
<sequence length="244" mass="28330">MGTDDIAKKKILANRKAREDRKIASRSAGNRSIIPRILILTEGESEEIYFQELIDNMSLDTVFVRQSIHTDSVGIINEAIKSAKSEAKKGNEYTYIFCIFDLDTVHNKCFLESISKYKSKTTEIFPIYSFPCIEVFFCLHFEQCTRPFNATEKKSIGDTVKEYFQQNFDGEYSETNRESIKKLIPKHKRAIYNSQKLIEHQIAIDSINPISTVHKLLVLLDSIFKRESPYTFERDIEIYIESKI</sequence>
<evidence type="ECO:0000313" key="1">
    <source>
        <dbReference type="EMBL" id="NAR73032.1"/>
    </source>
</evidence>
<evidence type="ECO:0000313" key="2">
    <source>
        <dbReference type="Proteomes" id="UP000451048"/>
    </source>
</evidence>
<dbReference type="EMBL" id="WTTO01000011">
    <property type="protein sequence ID" value="NAR73032.1"/>
    <property type="molecule type" value="Genomic_DNA"/>
</dbReference>
<name>A0AAJ3D7S9_ACIHA</name>
<organism evidence="1 2">
    <name type="scientific">Acinetobacter haemolyticus</name>
    <dbReference type="NCBI Taxonomy" id="29430"/>
    <lineage>
        <taxon>Bacteria</taxon>
        <taxon>Pseudomonadati</taxon>
        <taxon>Pseudomonadota</taxon>
        <taxon>Gammaproteobacteria</taxon>
        <taxon>Moraxellales</taxon>
        <taxon>Moraxellaceae</taxon>
        <taxon>Acinetobacter</taxon>
    </lineage>
</organism>
<gene>
    <name evidence="1" type="ORF">GPS52_05855</name>
</gene>
<protein>
    <submittedName>
        <fullName evidence="1">RloB domain-containing protein</fullName>
    </submittedName>
</protein>
<accession>A0AAJ3D7S9</accession>
<comment type="caution">
    <text evidence="1">The sequence shown here is derived from an EMBL/GenBank/DDBJ whole genome shotgun (WGS) entry which is preliminary data.</text>
</comment>
<dbReference type="Pfam" id="PF13707">
    <property type="entry name" value="RloB"/>
    <property type="match status" value="1"/>
</dbReference>
<proteinExistence type="predicted"/>
<dbReference type="InterPro" id="IPR025591">
    <property type="entry name" value="RloB"/>
</dbReference>